<proteinExistence type="predicted"/>
<feature type="compositionally biased region" description="Basic and acidic residues" evidence="1">
    <location>
        <begin position="171"/>
        <end position="181"/>
    </location>
</feature>
<feature type="region of interest" description="Disordered" evidence="1">
    <location>
        <begin position="156"/>
        <end position="181"/>
    </location>
</feature>
<dbReference type="EMBL" id="CAMXCT010006617">
    <property type="protein sequence ID" value="CAI4017039.1"/>
    <property type="molecule type" value="Genomic_DNA"/>
</dbReference>
<name>A0A9P1GLY1_9DINO</name>
<keyword evidence="4" id="KW-1185">Reference proteome</keyword>
<dbReference type="EMBL" id="CAMXCT020006617">
    <property type="protein sequence ID" value="CAL1170414.1"/>
    <property type="molecule type" value="Genomic_DNA"/>
</dbReference>
<organism evidence="2">
    <name type="scientific">Cladocopium goreaui</name>
    <dbReference type="NCBI Taxonomy" id="2562237"/>
    <lineage>
        <taxon>Eukaryota</taxon>
        <taxon>Sar</taxon>
        <taxon>Alveolata</taxon>
        <taxon>Dinophyceae</taxon>
        <taxon>Suessiales</taxon>
        <taxon>Symbiodiniaceae</taxon>
        <taxon>Cladocopium</taxon>
    </lineage>
</organism>
<dbReference type="OrthoDB" id="431177at2759"/>
<dbReference type="Proteomes" id="UP001152797">
    <property type="component" value="Unassembled WGS sequence"/>
</dbReference>
<dbReference type="AlphaFoldDB" id="A0A9P1GLY1"/>
<comment type="caution">
    <text evidence="2">The sequence shown here is derived from an EMBL/GenBank/DDBJ whole genome shotgun (WGS) entry which is preliminary data.</text>
</comment>
<protein>
    <submittedName>
        <fullName evidence="2">Uncharacterized protein</fullName>
    </submittedName>
</protein>
<dbReference type="EMBL" id="CAMXCT030006617">
    <property type="protein sequence ID" value="CAL4804351.1"/>
    <property type="molecule type" value="Genomic_DNA"/>
</dbReference>
<accession>A0A9P1GLY1</accession>
<sequence length="209" mass="23443">MATPLSRKRAIPTVAATLLLLPMFPAFTGLPRQRILSRTIRQQSDRDGSETMIVTRENAKDDEAEVRRKRINGRVEKPLPKTMKVKEKAENTEMSMLGKGALALLGAALLAAALQLFGGEPDMPRDTYYISSSSYVIQSSRDATGQMRSRVDENSGVWTNIPGIKGSSGESPERARERLRSTEEQLDRSMQQMNREMEDAFQLFSLYPF</sequence>
<reference evidence="3 4" key="2">
    <citation type="submission" date="2024-05" db="EMBL/GenBank/DDBJ databases">
        <authorList>
            <person name="Chen Y."/>
            <person name="Shah S."/>
            <person name="Dougan E. K."/>
            <person name="Thang M."/>
            <person name="Chan C."/>
        </authorList>
    </citation>
    <scope>NUCLEOTIDE SEQUENCE [LARGE SCALE GENOMIC DNA]</scope>
</reference>
<evidence type="ECO:0000256" key="1">
    <source>
        <dbReference type="SAM" id="MobiDB-lite"/>
    </source>
</evidence>
<evidence type="ECO:0000313" key="4">
    <source>
        <dbReference type="Proteomes" id="UP001152797"/>
    </source>
</evidence>
<reference evidence="2" key="1">
    <citation type="submission" date="2022-10" db="EMBL/GenBank/DDBJ databases">
        <authorList>
            <person name="Chen Y."/>
            <person name="Dougan E. K."/>
            <person name="Chan C."/>
            <person name="Rhodes N."/>
            <person name="Thang M."/>
        </authorList>
    </citation>
    <scope>NUCLEOTIDE SEQUENCE</scope>
</reference>
<evidence type="ECO:0000313" key="2">
    <source>
        <dbReference type="EMBL" id="CAI4017039.1"/>
    </source>
</evidence>
<evidence type="ECO:0000313" key="3">
    <source>
        <dbReference type="EMBL" id="CAL4804351.1"/>
    </source>
</evidence>
<gene>
    <name evidence="2" type="ORF">C1SCF055_LOCUS41716</name>
</gene>